<evidence type="ECO:0000313" key="1">
    <source>
        <dbReference type="EMBL" id="AWM40210.1"/>
    </source>
</evidence>
<gene>
    <name evidence="1" type="ORF">C1280_26535</name>
</gene>
<dbReference type="EMBL" id="CP025958">
    <property type="protein sequence ID" value="AWM40210.1"/>
    <property type="molecule type" value="Genomic_DNA"/>
</dbReference>
<evidence type="ECO:0000313" key="2">
    <source>
        <dbReference type="Proteomes" id="UP000245802"/>
    </source>
</evidence>
<dbReference type="Proteomes" id="UP000245802">
    <property type="component" value="Chromosome"/>
</dbReference>
<dbReference type="AlphaFoldDB" id="A0A2Z3HFP2"/>
<dbReference type="RefSeq" id="WP_010039343.1">
    <property type="nucleotide sequence ID" value="NZ_CP025958.1"/>
</dbReference>
<proteinExistence type="predicted"/>
<keyword evidence="2" id="KW-1185">Reference proteome</keyword>
<name>A0A2Z3HFP2_9BACT</name>
<organism evidence="1 2">
    <name type="scientific">Gemmata obscuriglobus</name>
    <dbReference type="NCBI Taxonomy" id="114"/>
    <lineage>
        <taxon>Bacteria</taxon>
        <taxon>Pseudomonadati</taxon>
        <taxon>Planctomycetota</taxon>
        <taxon>Planctomycetia</taxon>
        <taxon>Gemmatales</taxon>
        <taxon>Gemmataceae</taxon>
        <taxon>Gemmata</taxon>
    </lineage>
</organism>
<reference evidence="1 2" key="1">
    <citation type="submission" date="2018-01" db="EMBL/GenBank/DDBJ databases">
        <title>G. obscuriglobus.</title>
        <authorList>
            <person name="Franke J."/>
            <person name="Blomberg W."/>
            <person name="Selmecki A."/>
        </authorList>
    </citation>
    <scope>NUCLEOTIDE SEQUENCE [LARGE SCALE GENOMIC DNA]</scope>
    <source>
        <strain evidence="1 2">DSM 5831</strain>
    </source>
</reference>
<dbReference type="KEGG" id="gog:C1280_26535"/>
<protein>
    <submittedName>
        <fullName evidence="1">Uncharacterized protein</fullName>
    </submittedName>
</protein>
<accession>A0A2Z3HFP2</accession>
<sequence length="109" mass="11786">MNEDELLRELAGAWLLSRTPDRITLATLHTRVVGATGEHGIEMFAREAAAAGRAGAATFPVWLPRPALAALLEEALLDLPIGRVTLYDAGDEPRPLWLRDTIDALKGTS</sequence>